<dbReference type="GO" id="GO:0016020">
    <property type="term" value="C:membrane"/>
    <property type="evidence" value="ECO:0007669"/>
    <property type="project" value="InterPro"/>
</dbReference>
<dbReference type="Gene3D" id="3.10.170.20">
    <property type="match status" value="1"/>
</dbReference>
<keyword evidence="3 8" id="KW-0479">Metal-binding</keyword>
<dbReference type="FunFam" id="3.10.170.20:FF:000008">
    <property type="entry name" value="GP63"/>
    <property type="match status" value="1"/>
</dbReference>
<evidence type="ECO:0000256" key="2">
    <source>
        <dbReference type="ARBA" id="ARBA00022670"/>
    </source>
</evidence>
<feature type="chain" id="PRO_5042856205" evidence="10">
    <location>
        <begin position="25"/>
        <end position="681"/>
    </location>
</feature>
<keyword evidence="9" id="KW-0472">Membrane</keyword>
<dbReference type="FunFam" id="2.10.55.10:FF:000006">
    <property type="entry name" value="GP63"/>
    <property type="match status" value="1"/>
</dbReference>
<feature type="active site" evidence="7">
    <location>
        <position position="343"/>
    </location>
</feature>
<dbReference type="Pfam" id="PF01457">
    <property type="entry name" value="Peptidase_M8"/>
    <property type="match status" value="1"/>
</dbReference>
<evidence type="ECO:0000256" key="8">
    <source>
        <dbReference type="PIRSR" id="PIRSR601577-2"/>
    </source>
</evidence>
<dbReference type="AlphaFoldDB" id="A0AAN7UHN1"/>
<dbReference type="GO" id="GO:0006508">
    <property type="term" value="P:proteolysis"/>
    <property type="evidence" value="ECO:0007669"/>
    <property type="project" value="UniProtKB-KW"/>
</dbReference>
<keyword evidence="12" id="KW-1185">Reference proteome</keyword>
<evidence type="ECO:0000256" key="3">
    <source>
        <dbReference type="ARBA" id="ARBA00022723"/>
    </source>
</evidence>
<evidence type="ECO:0000256" key="5">
    <source>
        <dbReference type="ARBA" id="ARBA00022833"/>
    </source>
</evidence>
<comment type="similarity">
    <text evidence="1">Belongs to the peptidase M8 family.</text>
</comment>
<dbReference type="GO" id="GO:0004222">
    <property type="term" value="F:metalloendopeptidase activity"/>
    <property type="evidence" value="ECO:0007669"/>
    <property type="project" value="InterPro"/>
</dbReference>
<keyword evidence="4" id="KW-0378">Hydrolase</keyword>
<protein>
    <submittedName>
        <fullName evidence="11">Uncharacterized protein</fullName>
    </submittedName>
</protein>
<dbReference type="SUPFAM" id="SSF55486">
    <property type="entry name" value="Metalloproteases ('zincins'), catalytic domain"/>
    <property type="match status" value="1"/>
</dbReference>
<dbReference type="PANTHER" id="PTHR10942:SF11">
    <property type="entry name" value="GP63"/>
    <property type="match status" value="1"/>
</dbReference>
<dbReference type="InterPro" id="IPR001577">
    <property type="entry name" value="Peptidase_M8"/>
</dbReference>
<feature type="binding site" evidence="8">
    <location>
        <position position="342"/>
    </location>
    <ligand>
        <name>Zn(2+)</name>
        <dbReference type="ChEBI" id="CHEBI:29105"/>
        <note>catalytic</note>
    </ligand>
</feature>
<keyword evidence="5 8" id="KW-0862">Zinc</keyword>
<keyword evidence="9" id="KW-0812">Transmembrane</keyword>
<keyword evidence="2" id="KW-0645">Protease</keyword>
<feature type="signal peptide" evidence="10">
    <location>
        <begin position="1"/>
        <end position="24"/>
    </location>
</feature>
<evidence type="ECO:0000256" key="6">
    <source>
        <dbReference type="ARBA" id="ARBA00023049"/>
    </source>
</evidence>
<dbReference type="GO" id="GO:0005737">
    <property type="term" value="C:cytoplasm"/>
    <property type="evidence" value="ECO:0007669"/>
    <property type="project" value="TreeGrafter"/>
</dbReference>
<keyword evidence="10" id="KW-0732">Signal</keyword>
<keyword evidence="9" id="KW-1133">Transmembrane helix</keyword>
<dbReference type="GO" id="GO:0007155">
    <property type="term" value="P:cell adhesion"/>
    <property type="evidence" value="ECO:0007669"/>
    <property type="project" value="InterPro"/>
</dbReference>
<reference evidence="11 12" key="1">
    <citation type="submission" date="2023-11" db="EMBL/GenBank/DDBJ databases">
        <title>Dfirmibasis_genome.</title>
        <authorList>
            <person name="Edelbroek B."/>
            <person name="Kjellin J."/>
            <person name="Jerlstrom-Hultqvist J."/>
            <person name="Soderbom F."/>
        </authorList>
    </citation>
    <scope>NUCLEOTIDE SEQUENCE [LARGE SCALE GENOMIC DNA]</scope>
    <source>
        <strain evidence="11 12">TNS-C-14</strain>
    </source>
</reference>
<comment type="caution">
    <text evidence="11">The sequence shown here is derived from an EMBL/GenBank/DDBJ whole genome shotgun (WGS) entry which is preliminary data.</text>
</comment>
<dbReference type="GO" id="GO:0046872">
    <property type="term" value="F:metal ion binding"/>
    <property type="evidence" value="ECO:0007669"/>
    <property type="project" value="UniProtKB-KW"/>
</dbReference>
<gene>
    <name evidence="11" type="ORF">RB653_003554</name>
</gene>
<dbReference type="EMBL" id="JAVFKY010000001">
    <property type="protein sequence ID" value="KAK5581973.1"/>
    <property type="molecule type" value="Genomic_DNA"/>
</dbReference>
<name>A0AAN7UHN1_9MYCE</name>
<dbReference type="Gene3D" id="3.90.132.10">
    <property type="entry name" value="Leishmanolysin , domain 2"/>
    <property type="match status" value="1"/>
</dbReference>
<dbReference type="Proteomes" id="UP001344447">
    <property type="component" value="Unassembled WGS sequence"/>
</dbReference>
<sequence length="681" mass="76001">MQKIIYLSIVLLVVSLFLISIGFSSPTLFNNNNNENENYSNKLLQRHNNNNVDKNINNIINKGYQKMVDGLKLKSQFHYDEDKYMKRAMEKQQTNPLGYKCQHDSIVQKRIEKVKNNLKESSNNNQNNMKTSEKLVKDAKTLEAAANTVSSTSQPIRFQFDTSYITGTKDQYACHNVGDVISVGGSSNAVKPCQPDGSVDVCLYTCTEADVQTTQLQNFYKNNIIETIKEVFQSRLLVRNPQNSFTFNPTATDGTCDYGVSIPESYYTTGIQNTDIYVWVTSRPTSSNNTIAYAFACDYDTSNNILGRPRAASINFNPMFFSPFIGAENSISFNEYVRVGIHEMTHALGFSSSFFDSYVKPNTNDVIRDGVGAAQTFEFSGKTPSGEKYTVSKAAIYSDNVVNFGKQHYGCQGLTYQELEDFGGSGTAGSHWEARTAGEEYMLGFVSPIMPITDLSFNLLLDSGWYEIVTNSSEPLVWGRGLGCDFVQKPCSTETWNYQGYFCTENGATSCTGTRMGKGVCKIVQGQNDWQPMYQHLNNPKLVGYNLAADGCPFYSVQDDNVYCFDTSKQSTANSQIYEEYCEDCRCFEFKDPNDNSIQQSCWEQRCGSNGLQIKINNNWIDCPDSQTVVSSNVTVVCPTGYTICGGEPKPIVLVGGNPATIILPYFILIISLITLSYLLI</sequence>
<keyword evidence="6 8" id="KW-0482">Metalloprotease</keyword>
<evidence type="ECO:0000256" key="1">
    <source>
        <dbReference type="ARBA" id="ARBA00005860"/>
    </source>
</evidence>
<evidence type="ECO:0000313" key="12">
    <source>
        <dbReference type="Proteomes" id="UP001344447"/>
    </source>
</evidence>
<dbReference type="PANTHER" id="PTHR10942">
    <property type="entry name" value="LEISHMANOLYSIN-LIKE PEPTIDASE"/>
    <property type="match status" value="1"/>
</dbReference>
<dbReference type="FunFam" id="3.90.132.10:FF:000001">
    <property type="entry name" value="leishmanolysin-like peptidase isoform X2"/>
    <property type="match status" value="1"/>
</dbReference>
<organism evidence="11 12">
    <name type="scientific">Dictyostelium firmibasis</name>
    <dbReference type="NCBI Taxonomy" id="79012"/>
    <lineage>
        <taxon>Eukaryota</taxon>
        <taxon>Amoebozoa</taxon>
        <taxon>Evosea</taxon>
        <taxon>Eumycetozoa</taxon>
        <taxon>Dictyostelia</taxon>
        <taxon>Dictyosteliales</taxon>
        <taxon>Dictyosteliaceae</taxon>
        <taxon>Dictyostelium</taxon>
    </lineage>
</organism>
<evidence type="ECO:0000256" key="9">
    <source>
        <dbReference type="SAM" id="Phobius"/>
    </source>
</evidence>
<evidence type="ECO:0000256" key="7">
    <source>
        <dbReference type="PIRSR" id="PIRSR601577-1"/>
    </source>
</evidence>
<comment type="cofactor">
    <cofactor evidence="8">
        <name>Zn(2+)</name>
        <dbReference type="ChEBI" id="CHEBI:29105"/>
    </cofactor>
    <text evidence="8">Binds 1 zinc ion per subunit.</text>
</comment>
<proteinExistence type="inferred from homology"/>
<evidence type="ECO:0000256" key="4">
    <source>
        <dbReference type="ARBA" id="ARBA00022801"/>
    </source>
</evidence>
<feature type="binding site" evidence="8">
    <location>
        <position position="431"/>
    </location>
    <ligand>
        <name>Zn(2+)</name>
        <dbReference type="ChEBI" id="CHEBI:29105"/>
        <note>catalytic</note>
    </ligand>
</feature>
<feature type="binding site" evidence="8">
    <location>
        <position position="346"/>
    </location>
    <ligand>
        <name>Zn(2+)</name>
        <dbReference type="ChEBI" id="CHEBI:29105"/>
        <note>catalytic</note>
    </ligand>
</feature>
<feature type="transmembrane region" description="Helical" evidence="9">
    <location>
        <begin position="662"/>
        <end position="680"/>
    </location>
</feature>
<dbReference type="Gene3D" id="2.10.55.10">
    <property type="entry name" value="Leishmanolysin domain 3"/>
    <property type="match status" value="1"/>
</dbReference>
<evidence type="ECO:0000313" key="11">
    <source>
        <dbReference type="EMBL" id="KAK5581973.1"/>
    </source>
</evidence>
<accession>A0AAN7UHN1</accession>
<evidence type="ECO:0000256" key="10">
    <source>
        <dbReference type="SAM" id="SignalP"/>
    </source>
</evidence>